<keyword evidence="1" id="KW-1133">Transmembrane helix</keyword>
<keyword evidence="1" id="KW-0812">Transmembrane</keyword>
<accession>A0ABU8RZI6</accession>
<organism evidence="2 3">
    <name type="scientific">Novosphingobium anseongense</name>
    <dbReference type="NCBI Taxonomy" id="3133436"/>
    <lineage>
        <taxon>Bacteria</taxon>
        <taxon>Pseudomonadati</taxon>
        <taxon>Pseudomonadota</taxon>
        <taxon>Alphaproteobacteria</taxon>
        <taxon>Sphingomonadales</taxon>
        <taxon>Sphingomonadaceae</taxon>
        <taxon>Novosphingobium</taxon>
    </lineage>
</organism>
<feature type="transmembrane region" description="Helical" evidence="1">
    <location>
        <begin position="12"/>
        <end position="31"/>
    </location>
</feature>
<proteinExistence type="predicted"/>
<evidence type="ECO:0000313" key="3">
    <source>
        <dbReference type="Proteomes" id="UP001361239"/>
    </source>
</evidence>
<reference evidence="2 3" key="1">
    <citation type="submission" date="2024-03" db="EMBL/GenBank/DDBJ databases">
        <authorList>
            <person name="Jo J.-H."/>
        </authorList>
    </citation>
    <scope>NUCLEOTIDE SEQUENCE [LARGE SCALE GENOMIC DNA]</scope>
    <source>
        <strain evidence="2 3">PS1R-30</strain>
    </source>
</reference>
<evidence type="ECO:0000313" key="2">
    <source>
        <dbReference type="EMBL" id="MEJ5978363.1"/>
    </source>
</evidence>
<sequence length="68" mass="7350">MKSLSLFELMRAWAAATGLLIAVLYFGGLALDLAPSPILPLMLAAIGGFELFLFVQDIVLKRSGNARR</sequence>
<feature type="transmembrane region" description="Helical" evidence="1">
    <location>
        <begin position="37"/>
        <end position="60"/>
    </location>
</feature>
<dbReference type="Proteomes" id="UP001361239">
    <property type="component" value="Unassembled WGS sequence"/>
</dbReference>
<dbReference type="EMBL" id="JBBHJZ010000003">
    <property type="protein sequence ID" value="MEJ5978363.1"/>
    <property type="molecule type" value="Genomic_DNA"/>
</dbReference>
<keyword evidence="3" id="KW-1185">Reference proteome</keyword>
<protein>
    <submittedName>
        <fullName evidence="2">Uncharacterized protein</fullName>
    </submittedName>
</protein>
<evidence type="ECO:0000256" key="1">
    <source>
        <dbReference type="SAM" id="Phobius"/>
    </source>
</evidence>
<comment type="caution">
    <text evidence="2">The sequence shown here is derived from an EMBL/GenBank/DDBJ whole genome shotgun (WGS) entry which is preliminary data.</text>
</comment>
<gene>
    <name evidence="2" type="ORF">WG901_17045</name>
</gene>
<name>A0ABU8RZI6_9SPHN</name>
<keyword evidence="1" id="KW-0472">Membrane</keyword>
<dbReference type="RefSeq" id="WP_339588290.1">
    <property type="nucleotide sequence ID" value="NZ_JBBHJZ010000003.1"/>
</dbReference>